<dbReference type="InterPro" id="IPR012312">
    <property type="entry name" value="Hemerythrin-like"/>
</dbReference>
<evidence type="ECO:0000313" key="2">
    <source>
        <dbReference type="EMBL" id="RDH80891.1"/>
    </source>
</evidence>
<proteinExistence type="predicted"/>
<dbReference type="Pfam" id="PF01814">
    <property type="entry name" value="Hemerythrin"/>
    <property type="match status" value="1"/>
</dbReference>
<dbReference type="AlphaFoldDB" id="A0A370D7E6"/>
<keyword evidence="3" id="KW-1185">Reference proteome</keyword>
<gene>
    <name evidence="2" type="ORF">DIZ78_17675</name>
</gene>
<dbReference type="Proteomes" id="UP000254771">
    <property type="component" value="Unassembled WGS sequence"/>
</dbReference>
<dbReference type="Gene3D" id="1.20.120.520">
    <property type="entry name" value="nmb1532 protein domain like"/>
    <property type="match status" value="1"/>
</dbReference>
<protein>
    <recommendedName>
        <fullName evidence="1">Hemerythrin-like domain-containing protein</fullName>
    </recommendedName>
</protein>
<dbReference type="EMBL" id="QFXE01000023">
    <property type="protein sequence ID" value="RDH80891.1"/>
    <property type="molecule type" value="Genomic_DNA"/>
</dbReference>
<dbReference type="PANTHER" id="PTHR39966:SF1">
    <property type="entry name" value="HEMERYTHRIN-LIKE DOMAIN-CONTAINING PROTEIN"/>
    <property type="match status" value="1"/>
</dbReference>
<evidence type="ECO:0000259" key="1">
    <source>
        <dbReference type="Pfam" id="PF01814"/>
    </source>
</evidence>
<organism evidence="2 3">
    <name type="scientific">endosymbiont of Escarpia spicata</name>
    <dbReference type="NCBI Taxonomy" id="2200908"/>
    <lineage>
        <taxon>Bacteria</taxon>
        <taxon>Pseudomonadati</taxon>
        <taxon>Pseudomonadota</taxon>
        <taxon>Gammaproteobacteria</taxon>
        <taxon>sulfur-oxidizing symbionts</taxon>
    </lineage>
</organism>
<dbReference type="PANTHER" id="PTHR39966">
    <property type="entry name" value="BLL2471 PROTEIN-RELATED"/>
    <property type="match status" value="1"/>
</dbReference>
<name>A0A370D7E6_9GAMM</name>
<accession>A0A370D7E6</accession>
<comment type="caution">
    <text evidence="2">The sequence shown here is derived from an EMBL/GenBank/DDBJ whole genome shotgun (WGS) entry which is preliminary data.</text>
</comment>
<feature type="domain" description="Hemerythrin-like" evidence="1">
    <location>
        <begin position="8"/>
        <end position="138"/>
    </location>
</feature>
<evidence type="ECO:0000313" key="3">
    <source>
        <dbReference type="Proteomes" id="UP000254771"/>
    </source>
</evidence>
<sequence>MHESLLKLYRDHVHFFKLMDIFEVELDRLKQDGKTSNDLITEVVNYMRDYSDTIHHPIEDHLYQINLARTDDGREALEQLLVHHQAIMNMTREFRLAIEQLGKPNGLSIDEVEKLGRDYLDHQRSHMTFEEEKAFPLLVEQLDPEDFDYASGALPADQDPLLAPGLQERYPALHSYLQKHG</sequence>
<dbReference type="GO" id="GO:0005886">
    <property type="term" value="C:plasma membrane"/>
    <property type="evidence" value="ECO:0007669"/>
    <property type="project" value="TreeGrafter"/>
</dbReference>
<reference evidence="2 3" key="1">
    <citation type="journal article" date="2018" name="ISME J.">
        <title>Endosymbiont genomes yield clues of tubeworm success.</title>
        <authorList>
            <person name="Li Y."/>
            <person name="Liles M.R."/>
            <person name="Halanych K.M."/>
        </authorList>
    </citation>
    <scope>NUCLEOTIDE SEQUENCE [LARGE SCALE GENOMIC DNA]</scope>
    <source>
        <strain evidence="2">A1462</strain>
    </source>
</reference>